<dbReference type="AlphaFoldDB" id="A0AAD9TQW5"/>
<protein>
    <submittedName>
        <fullName evidence="2">Uncharacterized protein</fullName>
    </submittedName>
</protein>
<organism evidence="2 3">
    <name type="scientific">Dipteronia dyeriana</name>
    <dbReference type="NCBI Taxonomy" id="168575"/>
    <lineage>
        <taxon>Eukaryota</taxon>
        <taxon>Viridiplantae</taxon>
        <taxon>Streptophyta</taxon>
        <taxon>Embryophyta</taxon>
        <taxon>Tracheophyta</taxon>
        <taxon>Spermatophyta</taxon>
        <taxon>Magnoliopsida</taxon>
        <taxon>eudicotyledons</taxon>
        <taxon>Gunneridae</taxon>
        <taxon>Pentapetalae</taxon>
        <taxon>rosids</taxon>
        <taxon>malvids</taxon>
        <taxon>Sapindales</taxon>
        <taxon>Sapindaceae</taxon>
        <taxon>Hippocastanoideae</taxon>
        <taxon>Acereae</taxon>
        <taxon>Dipteronia</taxon>
    </lineage>
</organism>
<gene>
    <name evidence="2" type="ORF">Ddye_027879</name>
</gene>
<proteinExistence type="predicted"/>
<feature type="compositionally biased region" description="Polar residues" evidence="1">
    <location>
        <begin position="20"/>
        <end position="30"/>
    </location>
</feature>
<reference evidence="2" key="1">
    <citation type="journal article" date="2023" name="Plant J.">
        <title>Genome sequences and population genomics provide insights into the demographic history, inbreeding, and mutation load of two 'living fossil' tree species of Dipteronia.</title>
        <authorList>
            <person name="Feng Y."/>
            <person name="Comes H.P."/>
            <person name="Chen J."/>
            <person name="Zhu S."/>
            <person name="Lu R."/>
            <person name="Zhang X."/>
            <person name="Li P."/>
            <person name="Qiu J."/>
            <person name="Olsen K.M."/>
            <person name="Qiu Y."/>
        </authorList>
    </citation>
    <scope>NUCLEOTIDE SEQUENCE</scope>
    <source>
        <strain evidence="2">KIB01</strain>
    </source>
</reference>
<keyword evidence="3" id="KW-1185">Reference proteome</keyword>
<evidence type="ECO:0000313" key="3">
    <source>
        <dbReference type="Proteomes" id="UP001280121"/>
    </source>
</evidence>
<dbReference type="EMBL" id="JANJYI010000008">
    <property type="protein sequence ID" value="KAK2640084.1"/>
    <property type="molecule type" value="Genomic_DNA"/>
</dbReference>
<dbReference type="Proteomes" id="UP001280121">
    <property type="component" value="Unassembled WGS sequence"/>
</dbReference>
<evidence type="ECO:0000256" key="1">
    <source>
        <dbReference type="SAM" id="MobiDB-lite"/>
    </source>
</evidence>
<evidence type="ECO:0000313" key="2">
    <source>
        <dbReference type="EMBL" id="KAK2640084.1"/>
    </source>
</evidence>
<comment type="caution">
    <text evidence="2">The sequence shown here is derived from an EMBL/GenBank/DDBJ whole genome shotgun (WGS) entry which is preliminary data.</text>
</comment>
<accession>A0AAD9TQW5</accession>
<name>A0AAD9TQW5_9ROSI</name>
<feature type="region of interest" description="Disordered" evidence="1">
    <location>
        <begin position="1"/>
        <end position="34"/>
    </location>
</feature>
<sequence>MQTHRECPPHHKPSLGDRPTTLSQQCSSVASPLHRRAQPEYPLDYLPIFDLRIQPFLTKKLQQLTRRQSVKQDLKEVREKEFSNRHGFDFGFGLSGVED</sequence>